<keyword evidence="1" id="KW-0732">Signal</keyword>
<dbReference type="STRING" id="1003.SAMN04488541_101941"/>
<evidence type="ECO:0000313" key="2">
    <source>
        <dbReference type="EMBL" id="SFF18617.1"/>
    </source>
</evidence>
<keyword evidence="3" id="KW-1185">Reference proteome</keyword>
<gene>
    <name evidence="2" type="ORF">SAMN04488541_101941</name>
</gene>
<dbReference type="EMBL" id="FONY01000019">
    <property type="protein sequence ID" value="SFF18617.1"/>
    <property type="molecule type" value="Genomic_DNA"/>
</dbReference>
<proteinExistence type="predicted"/>
<protein>
    <recommendedName>
        <fullName evidence="4">DUF3078 domain-containing protein</fullName>
    </recommendedName>
</protein>
<evidence type="ECO:0000313" key="3">
    <source>
        <dbReference type="Proteomes" id="UP000199513"/>
    </source>
</evidence>
<name>A0A1I2GP37_9BACT</name>
<evidence type="ECO:0008006" key="4">
    <source>
        <dbReference type="Google" id="ProtNLM"/>
    </source>
</evidence>
<dbReference type="InterPro" id="IPR021428">
    <property type="entry name" value="DUF3078"/>
</dbReference>
<accession>A0A1I2GP37</accession>
<organism evidence="2 3">
    <name type="scientific">Thermoflexibacter ruber</name>
    <dbReference type="NCBI Taxonomy" id="1003"/>
    <lineage>
        <taxon>Bacteria</taxon>
        <taxon>Pseudomonadati</taxon>
        <taxon>Bacteroidota</taxon>
        <taxon>Cytophagia</taxon>
        <taxon>Cytophagales</taxon>
        <taxon>Thermoflexibacteraceae</taxon>
        <taxon>Thermoflexibacter</taxon>
    </lineage>
</organism>
<dbReference type="OrthoDB" id="1495718at2"/>
<dbReference type="Pfam" id="PF11276">
    <property type="entry name" value="DUF3078"/>
    <property type="match status" value="1"/>
</dbReference>
<dbReference type="RefSeq" id="WP_091545390.1">
    <property type="nucleotide sequence ID" value="NZ_FONY01000019.1"/>
</dbReference>
<reference evidence="2 3" key="1">
    <citation type="submission" date="2016-10" db="EMBL/GenBank/DDBJ databases">
        <authorList>
            <person name="de Groot N.N."/>
        </authorList>
    </citation>
    <scope>NUCLEOTIDE SEQUENCE [LARGE SCALE GENOMIC DNA]</scope>
    <source>
        <strain>GEY</strain>
        <strain evidence="3">DSM 9560</strain>
    </source>
</reference>
<evidence type="ECO:0000256" key="1">
    <source>
        <dbReference type="SAM" id="SignalP"/>
    </source>
</evidence>
<dbReference type="Proteomes" id="UP000199513">
    <property type="component" value="Unassembled WGS sequence"/>
</dbReference>
<feature type="signal peptide" evidence="1">
    <location>
        <begin position="1"/>
        <end position="20"/>
    </location>
</feature>
<sequence length="303" mass="33469">MRKFTTILFITLFHISSINAQDTEAKKDTSYWKKAGSISFNFANVGLSNWAAGGVSSISLGTVVNLSADYAKDAHSWKNSLLFAYGVMRQGGSEAIFKKTDDNLLLNSQYGYHLGSSRWSWVIGGGLRTQVADGFLFAPDPLNPGKEISTRISTFMAPGYFLLNTGIEYSIKDIFSAKLAPLTWRMTIVNDEALSRAGAFGVEAGKKTRSQLGWTLSSTFKKEVMKNVTFQNVLNLFGDYARLGVVVVNWETLLVMKVNKYLNTTFGTQLIYDHDVNVTRKDGTVGQAVQFKHVLNIGVAIKL</sequence>
<dbReference type="AlphaFoldDB" id="A0A1I2GP37"/>
<feature type="chain" id="PRO_5011498451" description="DUF3078 domain-containing protein" evidence="1">
    <location>
        <begin position="21"/>
        <end position="303"/>
    </location>
</feature>